<dbReference type="Proteomes" id="UP000204095">
    <property type="component" value="Segment"/>
</dbReference>
<dbReference type="EMBL" id="DQ890022">
    <property type="protein sequence ID" value="ABT15576.1"/>
    <property type="molecule type" value="Genomic_DNA"/>
</dbReference>
<organism evidence="2 3">
    <name type="scientific">Paramecium bursaria Chlorella virus FR483</name>
    <name type="common">PBCV-FR483</name>
    <dbReference type="NCBI Taxonomy" id="399781"/>
    <lineage>
        <taxon>Viruses</taxon>
        <taxon>Varidnaviria</taxon>
        <taxon>Bamfordvirae</taxon>
        <taxon>Nucleocytoviricota</taxon>
        <taxon>Megaviricetes</taxon>
        <taxon>Algavirales</taxon>
        <taxon>Phycodnaviridae</taxon>
        <taxon>Chlorovirus</taxon>
        <taxon>Chlorovirus conductrix</taxon>
        <taxon>Paramecium bursaria Chlorella virus A1</taxon>
    </lineage>
</organism>
<dbReference type="RefSeq" id="YP_001425923.1">
    <property type="nucleotide sequence ID" value="NC_008603.1"/>
</dbReference>
<keyword evidence="1" id="KW-0472">Membrane</keyword>
<evidence type="ECO:0000313" key="3">
    <source>
        <dbReference type="Proteomes" id="UP000204095"/>
    </source>
</evidence>
<organismHost>
    <name type="scientific">Paramecium bursaria</name>
    <dbReference type="NCBI Taxonomy" id="74790"/>
</organismHost>
<evidence type="ECO:0000313" key="2">
    <source>
        <dbReference type="EMBL" id="ABT15576.1"/>
    </source>
</evidence>
<reference evidence="2 3" key="1">
    <citation type="journal article" date="2007" name="Virology">
        <title>Sequence and annotation of the 314-kb MT325 and the 321-kb FR483 viruses that infect Chlorella Pbi.</title>
        <authorList>
            <person name="Fitzgerald L.A."/>
            <person name="Graves M.V."/>
            <person name="Li X."/>
            <person name="Feldblyum T."/>
            <person name="Hartigan J."/>
            <person name="Van Etten J.L."/>
        </authorList>
    </citation>
    <scope>NUCLEOTIDE SEQUENCE [LARGE SCALE GENOMIC DNA]</scope>
    <source>
        <strain evidence="2 3">FR483</strain>
    </source>
</reference>
<feature type="transmembrane region" description="Helical" evidence="1">
    <location>
        <begin position="54"/>
        <end position="74"/>
    </location>
</feature>
<dbReference type="KEGG" id="vg:5470139"/>
<keyword evidence="1" id="KW-0812">Transmembrane</keyword>
<protein>
    <submittedName>
        <fullName evidence="2">Uncharacterized protein n291L</fullName>
    </submittedName>
</protein>
<sequence length="88" mass="9882">MNSSANSFVKYLNRISRDVNVARSFLVIFLYIIFTCFTAFFISKGGRRLSTIPGPLWTSVLILNFLRSFTVLLFSGTAMPAPHFTLAP</sequence>
<feature type="transmembrane region" description="Helical" evidence="1">
    <location>
        <begin position="21"/>
        <end position="42"/>
    </location>
</feature>
<dbReference type="OrthoDB" id="25948at10239"/>
<gene>
    <name evidence="2" type="primary">n291L</name>
    <name evidence="2" type="ORF">FR483_n291L</name>
</gene>
<name>A7J6Z5_PBCVF</name>
<keyword evidence="1" id="KW-1133">Transmembrane helix</keyword>
<evidence type="ECO:0000256" key="1">
    <source>
        <dbReference type="SAM" id="Phobius"/>
    </source>
</evidence>
<proteinExistence type="predicted"/>
<dbReference type="GeneID" id="5470139"/>
<accession>A7J6Z5</accession>